<organism evidence="2 3">
    <name type="scientific">Actinokineospora globicatena</name>
    <dbReference type="NCBI Taxonomy" id="103729"/>
    <lineage>
        <taxon>Bacteria</taxon>
        <taxon>Bacillati</taxon>
        <taxon>Actinomycetota</taxon>
        <taxon>Actinomycetes</taxon>
        <taxon>Pseudonocardiales</taxon>
        <taxon>Pseudonocardiaceae</taxon>
        <taxon>Actinokineospora</taxon>
    </lineage>
</organism>
<reference evidence="2" key="1">
    <citation type="submission" date="2023-02" db="EMBL/GenBank/DDBJ databases">
        <title>Actinokineospora globicatena NBRC 15670.</title>
        <authorList>
            <person name="Ichikawa N."/>
            <person name="Sato H."/>
            <person name="Tonouchi N."/>
        </authorList>
    </citation>
    <scope>NUCLEOTIDE SEQUENCE</scope>
    <source>
        <strain evidence="2">NBRC 15670</strain>
    </source>
</reference>
<comment type="caution">
    <text evidence="2">The sequence shown here is derived from an EMBL/GenBank/DDBJ whole genome shotgun (WGS) entry which is preliminary data.</text>
</comment>
<gene>
    <name evidence="2" type="ORF">Aglo03_36630</name>
</gene>
<evidence type="ECO:0000256" key="1">
    <source>
        <dbReference type="SAM" id="MobiDB-lite"/>
    </source>
</evidence>
<dbReference type="RefSeq" id="WP_285611305.1">
    <property type="nucleotide sequence ID" value="NZ_BSSD01000005.1"/>
</dbReference>
<proteinExistence type="predicted"/>
<name>A0A9W6QNK2_9PSEU</name>
<sequence>MRSEDWWRPGRGCAHPVGTPDFPLDERQAGPFSENRPPSPGRRGPQEPLGRRQPQPSGQFPIADQGRRGPDEQAPMGQGRPLRGLVAARLRVRANGGLAAGPSGGSAAGALRGLVAARLRVRWLAAVSLRDRATAPGRGVRGGA</sequence>
<dbReference type="Proteomes" id="UP001165042">
    <property type="component" value="Unassembled WGS sequence"/>
</dbReference>
<dbReference type="EMBL" id="BSSD01000005">
    <property type="protein sequence ID" value="GLW92847.1"/>
    <property type="molecule type" value="Genomic_DNA"/>
</dbReference>
<evidence type="ECO:0000313" key="3">
    <source>
        <dbReference type="Proteomes" id="UP001165042"/>
    </source>
</evidence>
<protein>
    <submittedName>
        <fullName evidence="2">Uncharacterized protein</fullName>
    </submittedName>
</protein>
<feature type="region of interest" description="Disordered" evidence="1">
    <location>
        <begin position="1"/>
        <end position="84"/>
    </location>
</feature>
<dbReference type="AlphaFoldDB" id="A0A9W6QNK2"/>
<keyword evidence="3" id="KW-1185">Reference proteome</keyword>
<accession>A0A9W6QNK2</accession>
<evidence type="ECO:0000313" key="2">
    <source>
        <dbReference type="EMBL" id="GLW92847.1"/>
    </source>
</evidence>